<accession>A0ABT9TZB3</accession>
<dbReference type="InterPro" id="IPR050570">
    <property type="entry name" value="Cell_wall_metabolism_enzyme"/>
</dbReference>
<dbReference type="Gene3D" id="2.70.70.10">
    <property type="entry name" value="Glucose Permease (Domain IIA)"/>
    <property type="match status" value="1"/>
</dbReference>
<dbReference type="InterPro" id="IPR016047">
    <property type="entry name" value="M23ase_b-sheet_dom"/>
</dbReference>
<evidence type="ECO:0000313" key="4">
    <source>
        <dbReference type="EMBL" id="MDQ0112058.1"/>
    </source>
</evidence>
<feature type="domain" description="LysM" evidence="3">
    <location>
        <begin position="28"/>
        <end position="71"/>
    </location>
</feature>
<dbReference type="CDD" id="cd12797">
    <property type="entry name" value="M23_peptidase"/>
    <property type="match status" value="1"/>
</dbReference>
<comment type="caution">
    <text evidence="4">The sequence shown here is derived from an EMBL/GenBank/DDBJ whole genome shotgun (WGS) entry which is preliminary data.</text>
</comment>
<keyword evidence="1 2" id="KW-0732">Signal</keyword>
<dbReference type="PANTHER" id="PTHR21666:SF289">
    <property type="entry name" value="L-ALA--D-GLU ENDOPEPTIDASE"/>
    <property type="match status" value="1"/>
</dbReference>
<proteinExistence type="predicted"/>
<name>A0ABT9TZB3_PAEHA</name>
<keyword evidence="5" id="KW-1185">Reference proteome</keyword>
<dbReference type="PROSITE" id="PS51782">
    <property type="entry name" value="LYSM"/>
    <property type="match status" value="2"/>
</dbReference>
<dbReference type="Gene3D" id="3.10.350.10">
    <property type="entry name" value="LysM domain"/>
    <property type="match status" value="2"/>
</dbReference>
<dbReference type="InterPro" id="IPR018392">
    <property type="entry name" value="LysM"/>
</dbReference>
<reference evidence="4 5" key="1">
    <citation type="submission" date="2023-07" db="EMBL/GenBank/DDBJ databases">
        <title>Sorghum-associated microbial communities from plants grown in Nebraska, USA.</title>
        <authorList>
            <person name="Schachtman D."/>
        </authorList>
    </citation>
    <scope>NUCLEOTIDE SEQUENCE [LARGE SCALE GENOMIC DNA]</scope>
    <source>
        <strain evidence="4 5">CC482</strain>
    </source>
</reference>
<dbReference type="InterPro" id="IPR011055">
    <property type="entry name" value="Dup_hybrid_motif"/>
</dbReference>
<evidence type="ECO:0000259" key="3">
    <source>
        <dbReference type="PROSITE" id="PS51782"/>
    </source>
</evidence>
<evidence type="ECO:0000313" key="5">
    <source>
        <dbReference type="Proteomes" id="UP001229346"/>
    </source>
</evidence>
<dbReference type="Pfam" id="PF01551">
    <property type="entry name" value="Peptidase_M23"/>
    <property type="match status" value="1"/>
</dbReference>
<organism evidence="4 5">
    <name type="scientific">Paenibacillus harenae</name>
    <dbReference type="NCBI Taxonomy" id="306543"/>
    <lineage>
        <taxon>Bacteria</taxon>
        <taxon>Bacillati</taxon>
        <taxon>Bacillota</taxon>
        <taxon>Bacilli</taxon>
        <taxon>Bacillales</taxon>
        <taxon>Paenibacillaceae</taxon>
        <taxon>Paenibacillus</taxon>
    </lineage>
</organism>
<dbReference type="InterPro" id="IPR036779">
    <property type="entry name" value="LysM_dom_sf"/>
</dbReference>
<dbReference type="SUPFAM" id="SSF51261">
    <property type="entry name" value="Duplicated hybrid motif"/>
    <property type="match status" value="1"/>
</dbReference>
<dbReference type="Pfam" id="PF01476">
    <property type="entry name" value="LysM"/>
    <property type="match status" value="2"/>
</dbReference>
<feature type="chain" id="PRO_5045212037" evidence="2">
    <location>
        <begin position="28"/>
        <end position="279"/>
    </location>
</feature>
<dbReference type="Proteomes" id="UP001229346">
    <property type="component" value="Unassembled WGS sequence"/>
</dbReference>
<feature type="signal peptide" evidence="2">
    <location>
        <begin position="1"/>
        <end position="27"/>
    </location>
</feature>
<dbReference type="GO" id="GO:0016787">
    <property type="term" value="F:hydrolase activity"/>
    <property type="evidence" value="ECO:0007669"/>
    <property type="project" value="UniProtKB-KW"/>
</dbReference>
<feature type="domain" description="LysM" evidence="3">
    <location>
        <begin position="78"/>
        <end position="123"/>
    </location>
</feature>
<dbReference type="SMART" id="SM00257">
    <property type="entry name" value="LysM"/>
    <property type="match status" value="2"/>
</dbReference>
<evidence type="ECO:0000256" key="1">
    <source>
        <dbReference type="ARBA" id="ARBA00022729"/>
    </source>
</evidence>
<dbReference type="EMBL" id="JAUSSU010000003">
    <property type="protein sequence ID" value="MDQ0112058.1"/>
    <property type="molecule type" value="Genomic_DNA"/>
</dbReference>
<gene>
    <name evidence="4" type="ORF">J2T15_001493</name>
</gene>
<sequence>MKARMKQLACSAALLSILISAPGIGSAASYTVQPNDSLWLIATKNGVNVEQLKKLNSLNTDELTIGQTLQVPNPPEFTLVKVQQNDTMWKIAQRHNVPLIKLIRANPQIANPNNIWMGLDIRIPKKPGSYLTGVFPLKGGSYTPFTNTYADSRTWSPGGAAVRSHEGVDIFADKGTPVYSALGGKIVKAAWNEYGGWRVTVRVDDNTEFYYAHLSKYAAGIKEGVTVKAGQLIGYVGSTGYGTEGTEGKFLPHLHFGIYKLKPTYAPIDPYLYLKWWSL</sequence>
<evidence type="ECO:0000256" key="2">
    <source>
        <dbReference type="SAM" id="SignalP"/>
    </source>
</evidence>
<keyword evidence="4" id="KW-0378">Hydrolase</keyword>
<protein>
    <submittedName>
        <fullName evidence="4">Murein DD-endopeptidase MepM/ murein hydrolase activator NlpD</fullName>
    </submittedName>
</protein>
<dbReference type="RefSeq" id="WP_307202581.1">
    <property type="nucleotide sequence ID" value="NZ_JAUSSU010000003.1"/>
</dbReference>
<dbReference type="PANTHER" id="PTHR21666">
    <property type="entry name" value="PEPTIDASE-RELATED"/>
    <property type="match status" value="1"/>
</dbReference>
<dbReference type="CDD" id="cd00118">
    <property type="entry name" value="LysM"/>
    <property type="match status" value="2"/>
</dbReference>